<reference evidence="1 2" key="1">
    <citation type="submission" date="2023-09" db="EMBL/GenBank/DDBJ databases">
        <authorList>
            <person name="Rey-Velasco X."/>
        </authorList>
    </citation>
    <scope>NUCLEOTIDE SEQUENCE [LARGE SCALE GENOMIC DNA]</scope>
    <source>
        <strain evidence="1 2">W431</strain>
    </source>
</reference>
<proteinExistence type="predicted"/>
<protein>
    <submittedName>
        <fullName evidence="1">Uncharacterized protein</fullName>
    </submittedName>
</protein>
<evidence type="ECO:0000313" key="2">
    <source>
        <dbReference type="Proteomes" id="UP001266357"/>
    </source>
</evidence>
<evidence type="ECO:0000313" key="1">
    <source>
        <dbReference type="EMBL" id="MDT0603480.1"/>
    </source>
</evidence>
<gene>
    <name evidence="1" type="ORF">RM573_07710</name>
</gene>
<organism evidence="1 2">
    <name type="scientific">Thalassotalea castellviae</name>
    <dbReference type="NCBI Taxonomy" id="3075612"/>
    <lineage>
        <taxon>Bacteria</taxon>
        <taxon>Pseudomonadati</taxon>
        <taxon>Pseudomonadota</taxon>
        <taxon>Gammaproteobacteria</taxon>
        <taxon>Alteromonadales</taxon>
        <taxon>Colwelliaceae</taxon>
        <taxon>Thalassotalea</taxon>
    </lineage>
</organism>
<sequence>MDKSLLIMLFTQLVSAVAVIYSNRTEISWIKQIQQQQHERITTLENNK</sequence>
<dbReference type="EMBL" id="JAVRIF010000003">
    <property type="protein sequence ID" value="MDT0603480.1"/>
    <property type="molecule type" value="Genomic_DNA"/>
</dbReference>
<name>A0ABU3A0L5_9GAMM</name>
<comment type="caution">
    <text evidence="1">The sequence shown here is derived from an EMBL/GenBank/DDBJ whole genome shotgun (WGS) entry which is preliminary data.</text>
</comment>
<dbReference type="RefSeq" id="WP_311579704.1">
    <property type="nucleotide sequence ID" value="NZ_JAVRIF010000003.1"/>
</dbReference>
<accession>A0ABU3A0L5</accession>
<dbReference type="Proteomes" id="UP001266357">
    <property type="component" value="Unassembled WGS sequence"/>
</dbReference>
<keyword evidence="2" id="KW-1185">Reference proteome</keyword>